<dbReference type="GeneID" id="18923750"/>
<name>F4RWA3_MELLP</name>
<sequence>MAPRPTPYKPLNKQKRPATDLQAKFRKQEEKDAKDMTKVRTQTSNTQVTGIRQDGSSALHEDHVYNLHDHELDDTNAPGFPHDNDNWEDVDEYEDFPINQLTEEQRQIISELNSNLYQSRRLAYEAKWASAVQAMVDAYIIARNQTSNWGDVVLWKHDFKVQCRATELRLSRYPVSGMLSWTTNVEKRLVKASATLTDLAKSNAKYSTTFFEQQWQRQRHIQLNFITATTCRLKERLTVLLALEEDLIEARTELANLEASTAPLRTQEQQQELLDLPGTLTSLENQIQNLANALGSHQFRELTGMTDNRAKPLMLLQIAKSKLYHAKVECIEIRARAEGTTGHSTKVKDLERDSKLSHLFSTAFGSKTKWLMSFKGIDPVTISLQFGMAKRACKLWISWKWGIEDVLLRTAAYLQLPDGFDHELLSNWNQLVTSCPEQWAHMIGMPNEIDDDDVDEGFLDVDLLEDLVENLQIVS</sequence>
<keyword evidence="3" id="KW-1185">Reference proteome</keyword>
<dbReference type="EMBL" id="GL883125">
    <property type="protein sequence ID" value="EGG03357.1"/>
    <property type="molecule type" value="Genomic_DNA"/>
</dbReference>
<dbReference type="InParanoid" id="F4RWA3"/>
<organism evidence="3">
    <name type="scientific">Melampsora larici-populina (strain 98AG31 / pathotype 3-4-7)</name>
    <name type="common">Poplar leaf rust fungus</name>
    <dbReference type="NCBI Taxonomy" id="747676"/>
    <lineage>
        <taxon>Eukaryota</taxon>
        <taxon>Fungi</taxon>
        <taxon>Dikarya</taxon>
        <taxon>Basidiomycota</taxon>
        <taxon>Pucciniomycotina</taxon>
        <taxon>Pucciniomycetes</taxon>
        <taxon>Pucciniales</taxon>
        <taxon>Melampsoraceae</taxon>
        <taxon>Melampsora</taxon>
    </lineage>
</organism>
<dbReference type="AlphaFoldDB" id="F4RWA3"/>
<proteinExistence type="predicted"/>
<accession>F4RWA3</accession>
<dbReference type="KEGG" id="mlr:MELLADRAFT_109383"/>
<dbReference type="VEuPathDB" id="FungiDB:MELLADRAFT_109383"/>
<dbReference type="Proteomes" id="UP000001072">
    <property type="component" value="Unassembled WGS sequence"/>
</dbReference>
<gene>
    <name evidence="2" type="ORF">MELLADRAFT_109383</name>
</gene>
<protein>
    <submittedName>
        <fullName evidence="2">Uncharacterized protein</fullName>
    </submittedName>
</protein>
<dbReference type="HOGENOM" id="CLU_055160_0_0_1"/>
<dbReference type="PANTHER" id="PTHR33096:SF1">
    <property type="entry name" value="CXC1-LIKE CYSTEINE CLUSTER ASSOCIATED WITH KDZ TRANSPOSASES DOMAIN-CONTAINING PROTEIN"/>
    <property type="match status" value="1"/>
</dbReference>
<feature type="region of interest" description="Disordered" evidence="1">
    <location>
        <begin position="1"/>
        <end position="49"/>
    </location>
</feature>
<evidence type="ECO:0000313" key="2">
    <source>
        <dbReference type="EMBL" id="EGG03357.1"/>
    </source>
</evidence>
<dbReference type="OrthoDB" id="10472261at2759"/>
<feature type="compositionally biased region" description="Basic and acidic residues" evidence="1">
    <location>
        <begin position="26"/>
        <end position="38"/>
    </location>
</feature>
<evidence type="ECO:0000256" key="1">
    <source>
        <dbReference type="SAM" id="MobiDB-lite"/>
    </source>
</evidence>
<dbReference type="RefSeq" id="XP_007413492.1">
    <property type="nucleotide sequence ID" value="XM_007413430.1"/>
</dbReference>
<dbReference type="PANTHER" id="PTHR33096">
    <property type="entry name" value="CXC2 DOMAIN-CONTAINING PROTEIN"/>
    <property type="match status" value="1"/>
</dbReference>
<reference evidence="3" key="1">
    <citation type="journal article" date="2011" name="Proc. Natl. Acad. Sci. U.S.A.">
        <title>Obligate biotrophy features unraveled by the genomic analysis of rust fungi.</title>
        <authorList>
            <person name="Duplessis S."/>
            <person name="Cuomo C.A."/>
            <person name="Lin Y.-C."/>
            <person name="Aerts A."/>
            <person name="Tisserant E."/>
            <person name="Veneault-Fourrey C."/>
            <person name="Joly D.L."/>
            <person name="Hacquard S."/>
            <person name="Amselem J."/>
            <person name="Cantarel B.L."/>
            <person name="Chiu R."/>
            <person name="Coutinho P.M."/>
            <person name="Feau N."/>
            <person name="Field M."/>
            <person name="Frey P."/>
            <person name="Gelhaye E."/>
            <person name="Goldberg J."/>
            <person name="Grabherr M.G."/>
            <person name="Kodira C.D."/>
            <person name="Kohler A."/>
            <person name="Kuees U."/>
            <person name="Lindquist E.A."/>
            <person name="Lucas S.M."/>
            <person name="Mago R."/>
            <person name="Mauceli E."/>
            <person name="Morin E."/>
            <person name="Murat C."/>
            <person name="Pangilinan J.L."/>
            <person name="Park R."/>
            <person name="Pearson M."/>
            <person name="Quesneville H."/>
            <person name="Rouhier N."/>
            <person name="Sakthikumar S."/>
            <person name="Salamov A.A."/>
            <person name="Schmutz J."/>
            <person name="Selles B."/>
            <person name="Shapiro H."/>
            <person name="Tanguay P."/>
            <person name="Tuskan G.A."/>
            <person name="Henrissat B."/>
            <person name="Van de Peer Y."/>
            <person name="Rouze P."/>
            <person name="Ellis J.G."/>
            <person name="Dodds P.N."/>
            <person name="Schein J.E."/>
            <person name="Zhong S."/>
            <person name="Hamelin R.C."/>
            <person name="Grigoriev I.V."/>
            <person name="Szabo L.J."/>
            <person name="Martin F."/>
        </authorList>
    </citation>
    <scope>NUCLEOTIDE SEQUENCE [LARGE SCALE GENOMIC DNA]</scope>
    <source>
        <strain evidence="3">98AG31 / pathotype 3-4-7</strain>
    </source>
</reference>
<evidence type="ECO:0000313" key="3">
    <source>
        <dbReference type="Proteomes" id="UP000001072"/>
    </source>
</evidence>
<feature type="compositionally biased region" description="Polar residues" evidence="1">
    <location>
        <begin position="39"/>
        <end position="49"/>
    </location>
</feature>